<proteinExistence type="predicted"/>
<dbReference type="EMBL" id="KZ819764">
    <property type="protein sequence ID" value="PWN52647.1"/>
    <property type="molecule type" value="Genomic_DNA"/>
</dbReference>
<accession>A0ACD0P3R5</accession>
<dbReference type="Proteomes" id="UP000245626">
    <property type="component" value="Unassembled WGS sequence"/>
</dbReference>
<sequence>MSSPSGFSRSHKDNVQSLKGRGSPLFDHEPFFPSVEQLHELKPVGEQRDRCSRWSGSHKQPPSASSFLRDFDETETLPGARGPELSELNTESSGRDSIHSCSLANQSLDHELSNTAANHKDSAEKPALLHVDDSEDLSAYFSDCMSEASFCQSPNVTRRLSHSVKRLSRNRHFEIGRDEPGNPQRDHLREPEAPPQASKLNTSDSEDNIFKTQTEQAGTILDSESHQPTIASSSYLKVDAAFSAHKGVSPATKPATQPYFLNESSDSPRKISHFSLGMSAHVSDSSGRVVSEVRDEVPLVQFGPARERGPREDVKRKRLEPGGVLRDEPSVNQQAAEREQTVASFRRVQIRSATLNNGNASKSATAQQYYVLRLSLYAHLVHPKAWKQSSGGSSIRVAFLTSEPITVRGRSKVHYAPSCNSKPKAPGRRTRSSSNRRPLNGTKDEHRVKPSASSNLRAKQSLITSKVLMSPRDGSGCPSRRVTTAPTSAQSSSKSDEDCMLRTPRDRRRGEDSPNGRSRKLLDEFNKYYTKPDHV</sequence>
<gene>
    <name evidence="1" type="ORF">IE53DRAFT_367000</name>
</gene>
<protein>
    <submittedName>
        <fullName evidence="1">P53-like transcription factor</fullName>
    </submittedName>
</protein>
<name>A0ACD0P3R5_9BASI</name>
<keyword evidence="2" id="KW-1185">Reference proteome</keyword>
<evidence type="ECO:0000313" key="2">
    <source>
        <dbReference type="Proteomes" id="UP000245626"/>
    </source>
</evidence>
<reference evidence="1 2" key="1">
    <citation type="journal article" date="2018" name="Mol. Biol. Evol.">
        <title>Broad Genomic Sampling Reveals a Smut Pathogenic Ancestry of the Fungal Clade Ustilaginomycotina.</title>
        <authorList>
            <person name="Kijpornyongpan T."/>
            <person name="Mondo S.J."/>
            <person name="Barry K."/>
            <person name="Sandor L."/>
            <person name="Lee J."/>
            <person name="Lipzen A."/>
            <person name="Pangilinan J."/>
            <person name="LaButti K."/>
            <person name="Hainaut M."/>
            <person name="Henrissat B."/>
            <person name="Grigoriev I.V."/>
            <person name="Spatafora J.W."/>
            <person name="Aime M.C."/>
        </authorList>
    </citation>
    <scope>NUCLEOTIDE SEQUENCE [LARGE SCALE GENOMIC DNA]</scope>
    <source>
        <strain evidence="1 2">SA 807</strain>
    </source>
</reference>
<organism evidence="1 2">
    <name type="scientific">Violaceomyces palustris</name>
    <dbReference type="NCBI Taxonomy" id="1673888"/>
    <lineage>
        <taxon>Eukaryota</taxon>
        <taxon>Fungi</taxon>
        <taxon>Dikarya</taxon>
        <taxon>Basidiomycota</taxon>
        <taxon>Ustilaginomycotina</taxon>
        <taxon>Ustilaginomycetes</taxon>
        <taxon>Violaceomycetales</taxon>
        <taxon>Violaceomycetaceae</taxon>
        <taxon>Violaceomyces</taxon>
    </lineage>
</organism>
<evidence type="ECO:0000313" key="1">
    <source>
        <dbReference type="EMBL" id="PWN52647.1"/>
    </source>
</evidence>